<evidence type="ECO:0000256" key="1">
    <source>
        <dbReference type="SAM" id="MobiDB-lite"/>
    </source>
</evidence>
<reference evidence="2 3" key="1">
    <citation type="submission" date="2024-01" db="EMBL/GenBank/DDBJ databases">
        <title>Characterization of antibiotic resistant novel bacterial strains and their environmental applications.</title>
        <authorList>
            <person name="Manzoor S."/>
            <person name="Abbas S."/>
            <person name="Arshad M."/>
            <person name="Ahmed I."/>
        </authorList>
    </citation>
    <scope>NUCLEOTIDE SEQUENCE [LARGE SCALE GENOMIC DNA]</scope>
    <source>
        <strain evidence="2 3">NCCP-602</strain>
    </source>
</reference>
<comment type="caution">
    <text evidence="2">The sequence shown here is derived from an EMBL/GenBank/DDBJ whole genome shotgun (WGS) entry which is preliminary data.</text>
</comment>
<protein>
    <submittedName>
        <fullName evidence="2">Uncharacterized protein</fullName>
    </submittedName>
</protein>
<accession>A0ABN0SQF7</accession>
<name>A0ABN0SQF7_9MICO</name>
<organism evidence="2 3">
    <name type="scientific">Brevibacterium metallidurans</name>
    <dbReference type="NCBI Taxonomy" id="1482676"/>
    <lineage>
        <taxon>Bacteria</taxon>
        <taxon>Bacillati</taxon>
        <taxon>Actinomycetota</taxon>
        <taxon>Actinomycetes</taxon>
        <taxon>Micrococcales</taxon>
        <taxon>Brevibacteriaceae</taxon>
        <taxon>Brevibacterium</taxon>
    </lineage>
</organism>
<keyword evidence="3" id="KW-1185">Reference proteome</keyword>
<dbReference type="EMBL" id="BAAAAF010000010">
    <property type="protein sequence ID" value="GAA0036477.1"/>
    <property type="molecule type" value="Genomic_DNA"/>
</dbReference>
<sequence>MAMRQATLGSGSSRLPHPATRTHLGKGFGEAVNGFKSLVLKLML</sequence>
<gene>
    <name evidence="2" type="ORF">NCCP602_24380</name>
</gene>
<proteinExistence type="predicted"/>
<evidence type="ECO:0000313" key="3">
    <source>
        <dbReference type="Proteomes" id="UP001498238"/>
    </source>
</evidence>
<dbReference type="Proteomes" id="UP001498238">
    <property type="component" value="Unassembled WGS sequence"/>
</dbReference>
<feature type="region of interest" description="Disordered" evidence="1">
    <location>
        <begin position="1"/>
        <end position="23"/>
    </location>
</feature>
<evidence type="ECO:0000313" key="2">
    <source>
        <dbReference type="EMBL" id="GAA0036477.1"/>
    </source>
</evidence>